<proteinExistence type="predicted"/>
<gene>
    <name evidence="1" type="ORF">HM1_0816</name>
</gene>
<dbReference type="Proteomes" id="UP000008550">
    <property type="component" value="Chromosome"/>
</dbReference>
<evidence type="ECO:0000313" key="1">
    <source>
        <dbReference type="EMBL" id="ABZ83741.1"/>
    </source>
</evidence>
<dbReference type="AlphaFoldDB" id="B0TAT9"/>
<sequence>MRVYNDNTSETRGRKGNMQGMDALLKLVRYGVGGSGYGVD</sequence>
<dbReference type="HOGENOM" id="CLU_3290623_0_0_9"/>
<keyword evidence="2" id="KW-1185">Reference proteome</keyword>
<protein>
    <submittedName>
        <fullName evidence="1">Uncharacterized protein</fullName>
    </submittedName>
</protein>
<dbReference type="EMBL" id="CP000930">
    <property type="protein sequence ID" value="ABZ83741.1"/>
    <property type="molecule type" value="Genomic_DNA"/>
</dbReference>
<evidence type="ECO:0000313" key="2">
    <source>
        <dbReference type="Proteomes" id="UP000008550"/>
    </source>
</evidence>
<reference evidence="1 2" key="1">
    <citation type="journal article" date="2008" name="J. Bacteriol.">
        <title>The genome of Heliobacterium modesticaldum, a phototrophic representative of the Firmicutes containing the simplest photosynthetic apparatus.</title>
        <authorList>
            <person name="Sattley W.M."/>
            <person name="Madigan M.T."/>
            <person name="Swingley W.D."/>
            <person name="Cheung P.C."/>
            <person name="Clocksin K.M."/>
            <person name="Conrad A.L."/>
            <person name="Dejesa L.C."/>
            <person name="Honchak B.M."/>
            <person name="Jung D.O."/>
            <person name="Karbach L.E."/>
            <person name="Kurdoglu A."/>
            <person name="Lahiri S."/>
            <person name="Mastrian S.D."/>
            <person name="Page L.E."/>
            <person name="Taylor H.L."/>
            <person name="Wang Z.T."/>
            <person name="Raymond J."/>
            <person name="Chen M."/>
            <person name="Blankenship R.E."/>
            <person name="Touchman J.W."/>
        </authorList>
    </citation>
    <scope>NUCLEOTIDE SEQUENCE [LARGE SCALE GENOMIC DNA]</scope>
    <source>
        <strain evidence="2">ATCC 51547 / Ice1</strain>
    </source>
</reference>
<accession>B0TAT9</accession>
<organism evidence="1 2">
    <name type="scientific">Heliobacterium modesticaldum (strain ATCC 51547 / Ice1)</name>
    <dbReference type="NCBI Taxonomy" id="498761"/>
    <lineage>
        <taxon>Bacteria</taxon>
        <taxon>Bacillati</taxon>
        <taxon>Bacillota</taxon>
        <taxon>Clostridia</taxon>
        <taxon>Eubacteriales</taxon>
        <taxon>Heliobacteriaceae</taxon>
        <taxon>Heliomicrobium</taxon>
    </lineage>
</organism>
<name>B0TAT9_HELMI</name>
<dbReference type="KEGG" id="hmo:HM1_0816"/>